<organism evidence="7 8">
    <name type="scientific">Scomber scombrus</name>
    <name type="common">Atlantic mackerel</name>
    <name type="synonym">Scomber vernalis</name>
    <dbReference type="NCBI Taxonomy" id="13677"/>
    <lineage>
        <taxon>Eukaryota</taxon>
        <taxon>Metazoa</taxon>
        <taxon>Chordata</taxon>
        <taxon>Craniata</taxon>
        <taxon>Vertebrata</taxon>
        <taxon>Euteleostomi</taxon>
        <taxon>Actinopterygii</taxon>
        <taxon>Neopterygii</taxon>
        <taxon>Teleostei</taxon>
        <taxon>Neoteleostei</taxon>
        <taxon>Acanthomorphata</taxon>
        <taxon>Pelagiaria</taxon>
        <taxon>Scombriformes</taxon>
        <taxon>Scombridae</taxon>
        <taxon>Scomber</taxon>
    </lineage>
</organism>
<comment type="similarity">
    <text evidence="2">Belongs to the MS4A family.</text>
</comment>
<accession>A0AAV1NIK0</accession>
<dbReference type="GO" id="GO:0016020">
    <property type="term" value="C:membrane"/>
    <property type="evidence" value="ECO:0007669"/>
    <property type="project" value="UniProtKB-SubCell"/>
</dbReference>
<comment type="subcellular location">
    <subcellularLocation>
        <location evidence="1">Membrane</location>
        <topology evidence="1">Multi-pass membrane protein</topology>
    </subcellularLocation>
</comment>
<dbReference type="PANTHER" id="PTHR23320:SF125">
    <property type="entry name" value="TRANSMEMBRANE PROTEIN 176L.1-RELATED"/>
    <property type="match status" value="1"/>
</dbReference>
<dbReference type="AlphaFoldDB" id="A0AAV1NIK0"/>
<dbReference type="Pfam" id="PF04103">
    <property type="entry name" value="CD20"/>
    <property type="match status" value="1"/>
</dbReference>
<sequence>MTATVLKNKKVTVVNVAADNMRISPALLCQILKMICCGPPCCLVLKGLLQTNVTAALGTIQIMVGLFSIGLGPGRMGIQAEDFANIEVAFWLGGVFIAVGIISIFAGQVPTLVLVGFAMFLNIVGSVFAIISIVLHGRDLAGPSVLSLCDSYGYNAGNDDDACRRVASYAQNMLTAIDITSITLAALQLCASISFVILGVKALINRKKEEQVDEDVGVLQPELKEVLMTSPDV</sequence>
<keyword evidence="3 6" id="KW-0812">Transmembrane</keyword>
<dbReference type="InterPro" id="IPR007237">
    <property type="entry name" value="CD20-like"/>
</dbReference>
<reference evidence="7 8" key="1">
    <citation type="submission" date="2024-01" db="EMBL/GenBank/DDBJ databases">
        <authorList>
            <person name="Alioto T."/>
            <person name="Alioto T."/>
            <person name="Gomez Garrido J."/>
        </authorList>
    </citation>
    <scope>NUCLEOTIDE SEQUENCE [LARGE SCALE GENOMIC DNA]</scope>
</reference>
<protein>
    <submittedName>
        <fullName evidence="7">Uncharacterized protein LOC128367090 isoform X1</fullName>
    </submittedName>
</protein>
<evidence type="ECO:0000256" key="6">
    <source>
        <dbReference type="SAM" id="Phobius"/>
    </source>
</evidence>
<proteinExistence type="inferred from homology"/>
<evidence type="ECO:0000256" key="2">
    <source>
        <dbReference type="ARBA" id="ARBA00009565"/>
    </source>
</evidence>
<keyword evidence="4 6" id="KW-1133">Transmembrane helix</keyword>
<feature type="transmembrane region" description="Helical" evidence="6">
    <location>
        <begin position="112"/>
        <end position="135"/>
    </location>
</feature>
<evidence type="ECO:0000256" key="5">
    <source>
        <dbReference type="ARBA" id="ARBA00023136"/>
    </source>
</evidence>
<dbReference type="PANTHER" id="PTHR23320">
    <property type="entry name" value="MEMBRANE-SPANNING 4-DOMAINS SUBFAMILY A MS4A -RELATED"/>
    <property type="match status" value="1"/>
</dbReference>
<name>A0AAV1NIK0_SCOSC</name>
<dbReference type="InterPro" id="IPR030417">
    <property type="entry name" value="MS4A"/>
</dbReference>
<evidence type="ECO:0000313" key="8">
    <source>
        <dbReference type="Proteomes" id="UP001314229"/>
    </source>
</evidence>
<feature type="transmembrane region" description="Helical" evidence="6">
    <location>
        <begin position="179"/>
        <end position="200"/>
    </location>
</feature>
<feature type="transmembrane region" description="Helical" evidence="6">
    <location>
        <begin position="83"/>
        <end position="105"/>
    </location>
</feature>
<keyword evidence="5 6" id="KW-0472">Membrane</keyword>
<gene>
    <name evidence="7" type="ORF">FSCOSCO3_A027556</name>
</gene>
<comment type="caution">
    <text evidence="7">The sequence shown here is derived from an EMBL/GenBank/DDBJ whole genome shotgun (WGS) entry which is preliminary data.</text>
</comment>
<evidence type="ECO:0000313" key="7">
    <source>
        <dbReference type="EMBL" id="CAK6958948.1"/>
    </source>
</evidence>
<keyword evidence="8" id="KW-1185">Reference proteome</keyword>
<evidence type="ECO:0000256" key="4">
    <source>
        <dbReference type="ARBA" id="ARBA00022989"/>
    </source>
</evidence>
<evidence type="ECO:0000256" key="1">
    <source>
        <dbReference type="ARBA" id="ARBA00004141"/>
    </source>
</evidence>
<dbReference type="Proteomes" id="UP001314229">
    <property type="component" value="Unassembled WGS sequence"/>
</dbReference>
<evidence type="ECO:0000256" key="3">
    <source>
        <dbReference type="ARBA" id="ARBA00022692"/>
    </source>
</evidence>
<feature type="transmembrane region" description="Helical" evidence="6">
    <location>
        <begin position="53"/>
        <end position="71"/>
    </location>
</feature>
<dbReference type="EMBL" id="CAWUFR010000037">
    <property type="protein sequence ID" value="CAK6958948.1"/>
    <property type="molecule type" value="Genomic_DNA"/>
</dbReference>